<dbReference type="Proteomes" id="UP000237865">
    <property type="component" value="Unassembled WGS sequence"/>
</dbReference>
<dbReference type="PANTHER" id="PTHR30027">
    <property type="entry name" value="RIBOSOMAL RNA SMALL SUBUNIT METHYLTRANSFERASE E"/>
    <property type="match status" value="1"/>
</dbReference>
<comment type="subcellular location">
    <subcellularLocation>
        <location evidence="1 12">Cytoplasm</location>
    </subcellularLocation>
</comment>
<dbReference type="RefSeq" id="WP_028126622.1">
    <property type="nucleotide sequence ID" value="NZ_PHNE01000001.1"/>
</dbReference>
<evidence type="ECO:0000256" key="3">
    <source>
        <dbReference type="ARBA" id="ARBA00012328"/>
    </source>
</evidence>
<dbReference type="InterPro" id="IPR015947">
    <property type="entry name" value="PUA-like_sf"/>
</dbReference>
<dbReference type="Pfam" id="PF04452">
    <property type="entry name" value="Methyltrans_RNA"/>
    <property type="match status" value="1"/>
</dbReference>
<dbReference type="CDD" id="cd18084">
    <property type="entry name" value="RsmE-like"/>
    <property type="match status" value="1"/>
</dbReference>
<dbReference type="NCBIfam" id="TIGR00046">
    <property type="entry name" value="RsmE family RNA methyltransferase"/>
    <property type="match status" value="1"/>
</dbReference>
<organism evidence="15 16">
    <name type="scientific">Williamsoniiplasma lucivorax</name>
    <dbReference type="NCBI Taxonomy" id="209274"/>
    <lineage>
        <taxon>Bacteria</taxon>
        <taxon>Bacillati</taxon>
        <taxon>Mycoplasmatota</taxon>
        <taxon>Mollicutes</taxon>
        <taxon>Entomoplasmatales</taxon>
        <taxon>Williamsoniiplasma</taxon>
    </lineage>
</organism>
<dbReference type="SUPFAM" id="SSF75217">
    <property type="entry name" value="alpha/beta knot"/>
    <property type="match status" value="1"/>
</dbReference>
<feature type="domain" description="Ribosomal RNA small subunit methyltransferase E PUA-like" evidence="14">
    <location>
        <begin position="16"/>
        <end position="59"/>
    </location>
</feature>
<dbReference type="AlphaFoldDB" id="A0A2S5RFN2"/>
<keyword evidence="6 12" id="KW-0698">rRNA processing</keyword>
<evidence type="ECO:0000256" key="11">
    <source>
        <dbReference type="ARBA" id="ARBA00047944"/>
    </source>
</evidence>
<comment type="similarity">
    <text evidence="2 12">Belongs to the RNA methyltransferase RsmE family.</text>
</comment>
<keyword evidence="16" id="KW-1185">Reference proteome</keyword>
<dbReference type="GO" id="GO:0070042">
    <property type="term" value="F:rRNA (uridine-N3-)-methyltransferase activity"/>
    <property type="evidence" value="ECO:0007669"/>
    <property type="project" value="TreeGrafter"/>
</dbReference>
<evidence type="ECO:0000256" key="2">
    <source>
        <dbReference type="ARBA" id="ARBA00005528"/>
    </source>
</evidence>
<evidence type="ECO:0000256" key="5">
    <source>
        <dbReference type="ARBA" id="ARBA00022490"/>
    </source>
</evidence>
<evidence type="ECO:0000256" key="7">
    <source>
        <dbReference type="ARBA" id="ARBA00022603"/>
    </source>
</evidence>
<dbReference type="InterPro" id="IPR046887">
    <property type="entry name" value="RsmE_PUA-like"/>
</dbReference>
<reference evidence="15 16" key="1">
    <citation type="submission" date="2017-11" db="EMBL/GenBank/DDBJ databases">
        <title>Genome sequence of Entomoplasma lucivorax PIPN-2 (ATCC 49196).</title>
        <authorList>
            <person name="Lo W.-S."/>
            <person name="Gasparich G.E."/>
            <person name="Kuo C.-H."/>
        </authorList>
    </citation>
    <scope>NUCLEOTIDE SEQUENCE [LARGE SCALE GENOMIC DNA]</scope>
    <source>
        <strain evidence="15 16">PIPN-2</strain>
    </source>
</reference>
<keyword evidence="9 12" id="KW-0949">S-adenosyl-L-methionine</keyword>
<keyword evidence="7 12" id="KW-0489">Methyltransferase</keyword>
<dbReference type="InterPro" id="IPR006700">
    <property type="entry name" value="RsmE"/>
</dbReference>
<comment type="caution">
    <text evidence="15">The sequence shown here is derived from an EMBL/GenBank/DDBJ whole genome shotgun (WGS) entry which is preliminary data.</text>
</comment>
<evidence type="ECO:0000256" key="1">
    <source>
        <dbReference type="ARBA" id="ARBA00004496"/>
    </source>
</evidence>
<dbReference type="Pfam" id="PF20260">
    <property type="entry name" value="PUA_4"/>
    <property type="match status" value="1"/>
</dbReference>
<feature type="domain" description="Ribosomal RNA small subunit methyltransferase E methyltransferase" evidence="13">
    <location>
        <begin position="69"/>
        <end position="231"/>
    </location>
</feature>
<protein>
    <recommendedName>
        <fullName evidence="4 12">Ribosomal RNA small subunit methyltransferase E</fullName>
        <ecNumber evidence="3 12">2.1.1.193</ecNumber>
    </recommendedName>
</protein>
<dbReference type="GO" id="GO:0005737">
    <property type="term" value="C:cytoplasm"/>
    <property type="evidence" value="ECO:0007669"/>
    <property type="project" value="UniProtKB-SubCell"/>
</dbReference>
<dbReference type="EC" id="2.1.1.193" evidence="3 12"/>
<comment type="catalytic activity">
    <reaction evidence="11 12">
        <text>uridine(1498) in 16S rRNA + S-adenosyl-L-methionine = N(3)-methyluridine(1498) in 16S rRNA + S-adenosyl-L-homocysteine + H(+)</text>
        <dbReference type="Rhea" id="RHEA:42920"/>
        <dbReference type="Rhea" id="RHEA-COMP:10283"/>
        <dbReference type="Rhea" id="RHEA-COMP:10284"/>
        <dbReference type="ChEBI" id="CHEBI:15378"/>
        <dbReference type="ChEBI" id="CHEBI:57856"/>
        <dbReference type="ChEBI" id="CHEBI:59789"/>
        <dbReference type="ChEBI" id="CHEBI:65315"/>
        <dbReference type="ChEBI" id="CHEBI:74502"/>
        <dbReference type="EC" id="2.1.1.193"/>
    </reaction>
</comment>
<keyword evidence="5 12" id="KW-0963">Cytoplasm</keyword>
<evidence type="ECO:0000256" key="10">
    <source>
        <dbReference type="ARBA" id="ARBA00025699"/>
    </source>
</evidence>
<dbReference type="SUPFAM" id="SSF88697">
    <property type="entry name" value="PUA domain-like"/>
    <property type="match status" value="1"/>
</dbReference>
<accession>A0A2S5RFN2</accession>
<sequence length="237" mass="27119">MHYYFVNEITNNNFILKNENFKHAANVVKLKVGEEIVCNYHEQSFLCEIVLIATDHLIAQQLKQLPSTEAPIKTIAILGIIREQKWDFVLQKLTELGVHAIVPTIFKRSVVKVEPKAIEKKILRWTKICEDAAEQSHRSVVPIIHKPIINLQELEQYKSELNLVLWEDAHQKPLKSTLNSQFRSLSFIVGPEGGIEQKEIEILATLGFETVSLGQRILRAETASIALLSALNYEKEW</sequence>
<comment type="function">
    <text evidence="10 12">Specifically methylates the N3 position of the uracil ring of uridine 1498 (m3U1498) in 16S rRNA. Acts on the fully assembled 30S ribosomal subunit.</text>
</comment>
<evidence type="ECO:0000259" key="14">
    <source>
        <dbReference type="Pfam" id="PF20260"/>
    </source>
</evidence>
<evidence type="ECO:0000256" key="4">
    <source>
        <dbReference type="ARBA" id="ARBA00013673"/>
    </source>
</evidence>
<evidence type="ECO:0000313" key="15">
    <source>
        <dbReference type="EMBL" id="PPE06110.1"/>
    </source>
</evidence>
<name>A0A2S5RFN2_9MOLU</name>
<evidence type="ECO:0000256" key="12">
    <source>
        <dbReference type="PIRNR" id="PIRNR015601"/>
    </source>
</evidence>
<keyword evidence="8 12" id="KW-0808">Transferase</keyword>
<evidence type="ECO:0000259" key="13">
    <source>
        <dbReference type="Pfam" id="PF04452"/>
    </source>
</evidence>
<proteinExistence type="inferred from homology"/>
<gene>
    <name evidence="15" type="primary">rsmE</name>
    <name evidence="15" type="ORF">ELUCI_v1c04010</name>
</gene>
<dbReference type="EMBL" id="PHNE01000001">
    <property type="protein sequence ID" value="PPE06110.1"/>
    <property type="molecule type" value="Genomic_DNA"/>
</dbReference>
<dbReference type="Gene3D" id="3.40.1280.10">
    <property type="match status" value="1"/>
</dbReference>
<evidence type="ECO:0000256" key="6">
    <source>
        <dbReference type="ARBA" id="ARBA00022552"/>
    </source>
</evidence>
<dbReference type="Gene3D" id="2.40.240.20">
    <property type="entry name" value="Hypothetical PUA domain-like, domain 1"/>
    <property type="match status" value="1"/>
</dbReference>
<dbReference type="PIRSF" id="PIRSF015601">
    <property type="entry name" value="MTase_slr0722"/>
    <property type="match status" value="1"/>
</dbReference>
<dbReference type="InterPro" id="IPR029026">
    <property type="entry name" value="tRNA_m1G_MTases_N"/>
</dbReference>
<dbReference type="InterPro" id="IPR029028">
    <property type="entry name" value="Alpha/beta_knot_MTases"/>
</dbReference>
<dbReference type="GO" id="GO:0070475">
    <property type="term" value="P:rRNA base methylation"/>
    <property type="evidence" value="ECO:0007669"/>
    <property type="project" value="TreeGrafter"/>
</dbReference>
<dbReference type="PANTHER" id="PTHR30027:SF3">
    <property type="entry name" value="16S RRNA (URACIL(1498)-N(3))-METHYLTRANSFERASE"/>
    <property type="match status" value="1"/>
</dbReference>
<dbReference type="InterPro" id="IPR046886">
    <property type="entry name" value="RsmE_MTase_dom"/>
</dbReference>
<dbReference type="STRING" id="1399797.GCA_000518285_00840"/>
<evidence type="ECO:0000256" key="8">
    <source>
        <dbReference type="ARBA" id="ARBA00022679"/>
    </source>
</evidence>
<evidence type="ECO:0000313" key="16">
    <source>
        <dbReference type="Proteomes" id="UP000237865"/>
    </source>
</evidence>
<evidence type="ECO:0000256" key="9">
    <source>
        <dbReference type="ARBA" id="ARBA00022691"/>
    </source>
</evidence>